<keyword evidence="3 5" id="KW-0378">Hydrolase</keyword>
<dbReference type="InterPro" id="IPR022398">
    <property type="entry name" value="Peptidase_S8_His-AS"/>
</dbReference>
<dbReference type="Pfam" id="PF00082">
    <property type="entry name" value="Peptidase_S8"/>
    <property type="match status" value="1"/>
</dbReference>
<dbReference type="InterPro" id="IPR000209">
    <property type="entry name" value="Peptidase_S8/S53_dom"/>
</dbReference>
<dbReference type="InterPro" id="IPR050131">
    <property type="entry name" value="Peptidase_S8_subtilisin-like"/>
</dbReference>
<evidence type="ECO:0000256" key="4">
    <source>
        <dbReference type="ARBA" id="ARBA00022825"/>
    </source>
</evidence>
<dbReference type="InterPro" id="IPR015500">
    <property type="entry name" value="Peptidase_S8_subtilisin-rel"/>
</dbReference>
<dbReference type="PROSITE" id="PS00138">
    <property type="entry name" value="SUBTILASE_SER"/>
    <property type="match status" value="1"/>
</dbReference>
<evidence type="ECO:0000313" key="8">
    <source>
        <dbReference type="EMBL" id="KAK8130727.1"/>
    </source>
</evidence>
<organism evidence="8 9">
    <name type="scientific">Apiospora kogelbergensis</name>
    <dbReference type="NCBI Taxonomy" id="1337665"/>
    <lineage>
        <taxon>Eukaryota</taxon>
        <taxon>Fungi</taxon>
        <taxon>Dikarya</taxon>
        <taxon>Ascomycota</taxon>
        <taxon>Pezizomycotina</taxon>
        <taxon>Sordariomycetes</taxon>
        <taxon>Xylariomycetidae</taxon>
        <taxon>Amphisphaeriales</taxon>
        <taxon>Apiosporaceae</taxon>
        <taxon>Apiospora</taxon>
    </lineage>
</organism>
<proteinExistence type="inferred from homology"/>
<keyword evidence="9" id="KW-1185">Reference proteome</keyword>
<keyword evidence="4 5" id="KW-0720">Serine protease</keyword>
<dbReference type="SUPFAM" id="SSF52743">
    <property type="entry name" value="Subtilisin-like"/>
    <property type="match status" value="1"/>
</dbReference>
<evidence type="ECO:0000256" key="2">
    <source>
        <dbReference type="ARBA" id="ARBA00022670"/>
    </source>
</evidence>
<sequence>MAATAASPTPASAEFTSEGAEDGWIVVLKEDAPDHAFRHMHTMAAAVGSAPRHTFDFGPGSLRGYAMYGPGSEIAVQHMANSPYVDFIQPDTKISLANAPIDAALHVNENNSYSSNPTESWGLHRVSHGFLRAGEPLEYRRNSTGRNAWVYVLDSGIELSHPQFEGRAKWGRTFLRDVDEDWIPTGGDDFGHGTHVAGIIGGSSLGVAQETNLVAVKVFNSMGGAQYDVFTSNVMRALQWVIDDARKYDRLEKSVINMSFGGFVQHDVLRPRQRDVLQMASQKASAEGIFVVASAGNLHVPTVVMSPAGEPEVCAVGAIDRNDTRAWFSNYSPGVDLLAPGVEVLSAWRGNKTRLLDGTSMAAPFVAGFGAYFMELDGPGKSYPGYKMCERLKAIGSYQKGAEGLEAPVNCTDVYNNYTRVASNGWGW</sequence>
<reference evidence="8 9" key="1">
    <citation type="submission" date="2023-01" db="EMBL/GenBank/DDBJ databases">
        <title>Analysis of 21 Apiospora genomes using comparative genomics revels a genus with tremendous synthesis potential of carbohydrate active enzymes and secondary metabolites.</title>
        <authorList>
            <person name="Sorensen T."/>
        </authorList>
    </citation>
    <scope>NUCLEOTIDE SEQUENCE [LARGE SCALE GENOMIC DNA]</scope>
    <source>
        <strain evidence="8 9">CBS 117206</strain>
    </source>
</reference>
<dbReference type="GO" id="GO:0004252">
    <property type="term" value="F:serine-type endopeptidase activity"/>
    <property type="evidence" value="ECO:0007669"/>
    <property type="project" value="UniProtKB-UniRule"/>
</dbReference>
<dbReference type="InterPro" id="IPR023827">
    <property type="entry name" value="Peptidase_S8_Asp-AS"/>
</dbReference>
<dbReference type="CDD" id="cd04077">
    <property type="entry name" value="Peptidases_S8_PCSK9_ProteinaseK_like"/>
    <property type="match status" value="1"/>
</dbReference>
<dbReference type="PROSITE" id="PS00137">
    <property type="entry name" value="SUBTILASE_HIS"/>
    <property type="match status" value="1"/>
</dbReference>
<feature type="active site" description="Charge relay system" evidence="5">
    <location>
        <position position="360"/>
    </location>
</feature>
<dbReference type="Gene3D" id="3.40.50.200">
    <property type="entry name" value="Peptidase S8/S53 domain"/>
    <property type="match status" value="1"/>
</dbReference>
<evidence type="ECO:0000256" key="1">
    <source>
        <dbReference type="ARBA" id="ARBA00011073"/>
    </source>
</evidence>
<evidence type="ECO:0000313" key="9">
    <source>
        <dbReference type="Proteomes" id="UP001392437"/>
    </source>
</evidence>
<dbReference type="InterPro" id="IPR023828">
    <property type="entry name" value="Peptidase_S8_Ser-AS"/>
</dbReference>
<keyword evidence="2 5" id="KW-0645">Protease</keyword>
<evidence type="ECO:0000256" key="5">
    <source>
        <dbReference type="PROSITE-ProRule" id="PRU01240"/>
    </source>
</evidence>
<evidence type="ECO:0000256" key="6">
    <source>
        <dbReference type="RuleBase" id="RU003355"/>
    </source>
</evidence>
<dbReference type="InterPro" id="IPR034193">
    <property type="entry name" value="PCSK9_ProteinaseK-like"/>
</dbReference>
<accession>A0AAW0RA05</accession>
<dbReference type="PROSITE" id="PS51892">
    <property type="entry name" value="SUBTILASE"/>
    <property type="match status" value="1"/>
</dbReference>
<dbReference type="PRINTS" id="PR00723">
    <property type="entry name" value="SUBTILISIN"/>
</dbReference>
<dbReference type="InterPro" id="IPR036852">
    <property type="entry name" value="Peptidase_S8/S53_dom_sf"/>
</dbReference>
<dbReference type="PANTHER" id="PTHR43806">
    <property type="entry name" value="PEPTIDASE S8"/>
    <property type="match status" value="1"/>
</dbReference>
<comment type="similarity">
    <text evidence="1 5 6">Belongs to the peptidase S8 family.</text>
</comment>
<comment type="caution">
    <text evidence="8">The sequence shown here is derived from an EMBL/GenBank/DDBJ whole genome shotgun (WGS) entry which is preliminary data.</text>
</comment>
<protein>
    <submittedName>
        <fullName evidence="8">Subtilisin-like protease</fullName>
    </submittedName>
</protein>
<evidence type="ECO:0000259" key="7">
    <source>
        <dbReference type="Pfam" id="PF00082"/>
    </source>
</evidence>
<evidence type="ECO:0000256" key="3">
    <source>
        <dbReference type="ARBA" id="ARBA00022801"/>
    </source>
</evidence>
<feature type="active site" description="Charge relay system" evidence="5">
    <location>
        <position position="192"/>
    </location>
</feature>
<dbReference type="AlphaFoldDB" id="A0AAW0RA05"/>
<dbReference type="PROSITE" id="PS00136">
    <property type="entry name" value="SUBTILASE_ASP"/>
    <property type="match status" value="1"/>
</dbReference>
<name>A0AAW0RA05_9PEZI</name>
<feature type="active site" description="Charge relay system" evidence="5">
    <location>
        <position position="154"/>
    </location>
</feature>
<dbReference type="PANTHER" id="PTHR43806:SF58">
    <property type="entry name" value="ALKALINE PROTEASE 1-RELATED"/>
    <property type="match status" value="1"/>
</dbReference>
<gene>
    <name evidence="8" type="ORF">PG999_003107</name>
</gene>
<dbReference type="EMBL" id="JAQQWP010000002">
    <property type="protein sequence ID" value="KAK8130727.1"/>
    <property type="molecule type" value="Genomic_DNA"/>
</dbReference>
<dbReference type="SUPFAM" id="SSF54897">
    <property type="entry name" value="Protease propeptides/inhibitors"/>
    <property type="match status" value="1"/>
</dbReference>
<feature type="domain" description="Peptidase S8/S53" evidence="7">
    <location>
        <begin position="145"/>
        <end position="375"/>
    </location>
</feature>
<dbReference type="Proteomes" id="UP001392437">
    <property type="component" value="Unassembled WGS sequence"/>
</dbReference>
<dbReference type="GO" id="GO:0006508">
    <property type="term" value="P:proteolysis"/>
    <property type="evidence" value="ECO:0007669"/>
    <property type="project" value="UniProtKB-KW"/>
</dbReference>